<dbReference type="Gene3D" id="3.30.470.20">
    <property type="entry name" value="ATP-grasp fold, B domain"/>
    <property type="match status" value="1"/>
</dbReference>
<feature type="domain" description="ATP-grasp" evidence="5">
    <location>
        <begin position="125"/>
        <end position="297"/>
    </location>
</feature>
<evidence type="ECO:0000313" key="7">
    <source>
        <dbReference type="Proteomes" id="UP000199382"/>
    </source>
</evidence>
<dbReference type="Gene3D" id="3.40.50.20">
    <property type="match status" value="1"/>
</dbReference>
<dbReference type="InterPro" id="IPR052032">
    <property type="entry name" value="ATP-dep_AA_Ligase"/>
</dbReference>
<keyword evidence="2 4" id="KW-0547">Nucleotide-binding</keyword>
<evidence type="ECO:0000313" key="6">
    <source>
        <dbReference type="EMBL" id="SDK91082.1"/>
    </source>
</evidence>
<name>A0A1G9FRW8_9RHOB</name>
<dbReference type="Pfam" id="PF02655">
    <property type="entry name" value="ATP-grasp_3"/>
    <property type="match status" value="1"/>
</dbReference>
<dbReference type="SUPFAM" id="SSF56059">
    <property type="entry name" value="Glutathione synthetase ATP-binding domain-like"/>
    <property type="match status" value="1"/>
</dbReference>
<dbReference type="PANTHER" id="PTHR43585:SF2">
    <property type="entry name" value="ATP-GRASP ENZYME FSQD"/>
    <property type="match status" value="1"/>
</dbReference>
<dbReference type="InterPro" id="IPR011761">
    <property type="entry name" value="ATP-grasp"/>
</dbReference>
<dbReference type="Gene3D" id="3.30.1490.20">
    <property type="entry name" value="ATP-grasp fold, A domain"/>
    <property type="match status" value="1"/>
</dbReference>
<reference evidence="6 7" key="1">
    <citation type="submission" date="2016-10" db="EMBL/GenBank/DDBJ databases">
        <authorList>
            <person name="de Groot N.N."/>
        </authorList>
    </citation>
    <scope>NUCLEOTIDE SEQUENCE [LARGE SCALE GENOMIC DNA]</scope>
    <source>
        <strain evidence="6 7">DSM 25294</strain>
    </source>
</reference>
<dbReference type="GO" id="GO:0005524">
    <property type="term" value="F:ATP binding"/>
    <property type="evidence" value="ECO:0007669"/>
    <property type="project" value="UniProtKB-UniRule"/>
</dbReference>
<accession>A0A1G9FRW8</accession>
<dbReference type="InterPro" id="IPR003806">
    <property type="entry name" value="ATP-grasp_PylC-type"/>
</dbReference>
<keyword evidence="7" id="KW-1185">Reference proteome</keyword>
<evidence type="ECO:0000256" key="4">
    <source>
        <dbReference type="PROSITE-ProRule" id="PRU00409"/>
    </source>
</evidence>
<dbReference type="Proteomes" id="UP000199382">
    <property type="component" value="Unassembled WGS sequence"/>
</dbReference>
<evidence type="ECO:0000256" key="3">
    <source>
        <dbReference type="ARBA" id="ARBA00022840"/>
    </source>
</evidence>
<evidence type="ECO:0000256" key="2">
    <source>
        <dbReference type="ARBA" id="ARBA00022741"/>
    </source>
</evidence>
<sequence length="323" mass="35114">MSQSVLRVLFCSAGRRAGLVERFRAAAERLDVGLEILACDMIPEQSAACLLADKSFRVPRCNDAGYPDSVLSIVREHGVDLVVPTIDPELLPLSRAAEDFAALGARLHVSPESVIEVVRDKLRTSEVLAAAGVPVPDSADHAALLANPEALGWPVFAKPGGGSSSRGLQVFQRIEEVPERFPEPMVFQKLLQGDEYTVNMFVDASGALRTVVPHMRVQVRAGEVEKGRTVRRDDLHQIAEGIVRALPELRGVACFQVLDDPALGPRVIEINARFGGGYPLADEAGATFAQWLLEEVSGRICGAHDDWRPGVWMVRYDSAVYQG</sequence>
<evidence type="ECO:0000259" key="5">
    <source>
        <dbReference type="PROSITE" id="PS50975"/>
    </source>
</evidence>
<dbReference type="STRING" id="571298.SAMN04488026_10594"/>
<dbReference type="InterPro" id="IPR048764">
    <property type="entry name" value="PylC_N"/>
</dbReference>
<dbReference type="GO" id="GO:0016874">
    <property type="term" value="F:ligase activity"/>
    <property type="evidence" value="ECO:0007669"/>
    <property type="project" value="UniProtKB-KW"/>
</dbReference>
<gene>
    <name evidence="6" type="ORF">SAMN04488026_10594</name>
</gene>
<dbReference type="InterPro" id="IPR013815">
    <property type="entry name" value="ATP_grasp_subdomain_1"/>
</dbReference>
<dbReference type="PROSITE" id="PS50975">
    <property type="entry name" value="ATP_GRASP"/>
    <property type="match status" value="1"/>
</dbReference>
<keyword evidence="3 4" id="KW-0067">ATP-binding</keyword>
<dbReference type="EMBL" id="FNEK01000059">
    <property type="protein sequence ID" value="SDK91082.1"/>
    <property type="molecule type" value="Genomic_DNA"/>
</dbReference>
<dbReference type="Pfam" id="PF21360">
    <property type="entry name" value="PylC-like_N"/>
    <property type="match status" value="1"/>
</dbReference>
<dbReference type="GO" id="GO:0046872">
    <property type="term" value="F:metal ion binding"/>
    <property type="evidence" value="ECO:0007669"/>
    <property type="project" value="InterPro"/>
</dbReference>
<dbReference type="AlphaFoldDB" id="A0A1G9FRW8"/>
<dbReference type="PANTHER" id="PTHR43585">
    <property type="entry name" value="FUMIPYRROLE BIOSYNTHESIS PROTEIN C"/>
    <property type="match status" value="1"/>
</dbReference>
<dbReference type="RefSeq" id="WP_212635121.1">
    <property type="nucleotide sequence ID" value="NZ_FNEK01000059.1"/>
</dbReference>
<evidence type="ECO:0000256" key="1">
    <source>
        <dbReference type="ARBA" id="ARBA00022598"/>
    </source>
</evidence>
<keyword evidence="1" id="KW-0436">Ligase</keyword>
<organism evidence="6 7">
    <name type="scientific">Aliiruegeria lutimaris</name>
    <dbReference type="NCBI Taxonomy" id="571298"/>
    <lineage>
        <taxon>Bacteria</taxon>
        <taxon>Pseudomonadati</taxon>
        <taxon>Pseudomonadota</taxon>
        <taxon>Alphaproteobacteria</taxon>
        <taxon>Rhodobacterales</taxon>
        <taxon>Roseobacteraceae</taxon>
        <taxon>Aliiruegeria</taxon>
    </lineage>
</organism>
<proteinExistence type="predicted"/>
<protein>
    <submittedName>
        <fullName evidence="6">Carbamoyl-phosphate synthase large subunit</fullName>
    </submittedName>
</protein>